<organism evidence="4 5">
    <name type="scientific">Ectopseudomonas toyotomiensis</name>
    <dbReference type="NCBI Taxonomy" id="554344"/>
    <lineage>
        <taxon>Bacteria</taxon>
        <taxon>Pseudomonadati</taxon>
        <taxon>Pseudomonadota</taxon>
        <taxon>Gammaproteobacteria</taxon>
        <taxon>Pseudomonadales</taxon>
        <taxon>Pseudomonadaceae</taxon>
        <taxon>Ectopseudomonas</taxon>
    </lineage>
</organism>
<reference evidence="4 5" key="1">
    <citation type="submission" date="2021-02" db="EMBL/GenBank/DDBJ databases">
        <title>Whole genome sequencing of Pseudomonas alcaliphila strain SM2.</title>
        <authorList>
            <person name="Alshamsi M.S."/>
            <person name="Sudalaimuthuasari N."/>
            <person name="Kundu B."/>
            <person name="AlMaskari R.S."/>
            <person name="Elmahi Y."/>
            <person name="Mundra S."/>
            <person name="Chandran S."/>
            <person name="Malik S."/>
            <person name="Hazzouri K.M."/>
            <person name="Amiri K.M.A."/>
        </authorList>
    </citation>
    <scope>NUCLEOTIDE SEQUENCE [LARGE SCALE GENOMIC DNA]</scope>
    <source>
        <strain evidence="4 5">SM2</strain>
    </source>
</reference>
<evidence type="ECO:0000313" key="5">
    <source>
        <dbReference type="Proteomes" id="UP000663658"/>
    </source>
</evidence>
<sequence length="449" mass="47639">MMTNPIQMLAAAAANWQSCDLSENVIWATRRVILDWFATTLPGCVVPPATLLAEAFSPWRGAGNAICYVDGQPGSPRYAALLNASASHTVEFDDIFKDGGYHPGSPTVSAALAVAQDRGASLEQLHRAIIAGYEVGCRVSLAIQPSHYRYWHTTSTVGTIGAAVATAMLLGADAERIAHAIALSSSFAGGHQQNLQDEGMAKALHPGHAADAGILAGIAAAGGVTASLESLHGDKGFAAATSASSGDWTTALEGLGEWTPIMRMTVKNHGCCGHIFPALDGLRLLQEREGFVADDIESIHVAGYGATYQMCNRATPKSAQEARFSLQYCMAAQSVLGGVRLAAFAPEALENPATLALMQRVTVSEDRELAAAYPKKRMAKLLVRLKDGHQINHFQQTRKGDPEDPLSDAELVAKYDELAGSVLAPEKLSALRQTVLYDFELPGMAKLDT</sequence>
<dbReference type="InterPro" id="IPR042183">
    <property type="entry name" value="MmgE/PrpD_sf_1"/>
</dbReference>
<comment type="similarity">
    <text evidence="1">Belongs to the PrpD family.</text>
</comment>
<dbReference type="InterPro" id="IPR042188">
    <property type="entry name" value="MmgE/PrpD_sf_2"/>
</dbReference>
<dbReference type="AlphaFoldDB" id="A0ABD7DW90"/>
<protein>
    <submittedName>
        <fullName evidence="4">MmgE/PrpD family protein</fullName>
    </submittedName>
</protein>
<dbReference type="InterPro" id="IPR005656">
    <property type="entry name" value="MmgE_PrpD"/>
</dbReference>
<dbReference type="KEGG" id="pty:JWV26_24130"/>
<dbReference type="InterPro" id="IPR045336">
    <property type="entry name" value="MmgE_PrpD_N"/>
</dbReference>
<gene>
    <name evidence="4" type="ORF">JWV26_24130</name>
</gene>
<feature type="domain" description="MmgE/PrpD N-terminal" evidence="2">
    <location>
        <begin position="9"/>
        <end position="243"/>
    </location>
</feature>
<dbReference type="Pfam" id="PF19305">
    <property type="entry name" value="MmgE_PrpD_C"/>
    <property type="match status" value="1"/>
</dbReference>
<dbReference type="PANTHER" id="PTHR16943:SF8">
    <property type="entry name" value="2-METHYLCITRATE DEHYDRATASE"/>
    <property type="match status" value="1"/>
</dbReference>
<dbReference type="InterPro" id="IPR036148">
    <property type="entry name" value="MmgE/PrpD_sf"/>
</dbReference>
<dbReference type="InterPro" id="IPR045337">
    <property type="entry name" value="MmgE_PrpD_C"/>
</dbReference>
<evidence type="ECO:0000256" key="1">
    <source>
        <dbReference type="ARBA" id="ARBA00006174"/>
    </source>
</evidence>
<accession>A0ABD7DW90</accession>
<dbReference type="PANTHER" id="PTHR16943">
    <property type="entry name" value="2-METHYLCITRATE DEHYDRATASE-RELATED"/>
    <property type="match status" value="1"/>
</dbReference>
<dbReference type="SUPFAM" id="SSF103378">
    <property type="entry name" value="2-methylcitrate dehydratase PrpD"/>
    <property type="match status" value="1"/>
</dbReference>
<evidence type="ECO:0000259" key="3">
    <source>
        <dbReference type="Pfam" id="PF19305"/>
    </source>
</evidence>
<dbReference type="Proteomes" id="UP000663658">
    <property type="component" value="Chromosome"/>
</dbReference>
<evidence type="ECO:0000259" key="2">
    <source>
        <dbReference type="Pfam" id="PF03972"/>
    </source>
</evidence>
<dbReference type="Gene3D" id="1.10.4100.10">
    <property type="entry name" value="2-methylcitrate dehydratase PrpD"/>
    <property type="match status" value="1"/>
</dbReference>
<proteinExistence type="inferred from homology"/>
<dbReference type="EMBL" id="CP070505">
    <property type="protein sequence ID" value="QSL92766.1"/>
    <property type="molecule type" value="Genomic_DNA"/>
</dbReference>
<dbReference type="Gene3D" id="3.30.1330.120">
    <property type="entry name" value="2-methylcitrate dehydratase PrpD"/>
    <property type="match status" value="1"/>
</dbReference>
<feature type="domain" description="MmgE/PrpD C-terminal" evidence="3">
    <location>
        <begin position="269"/>
        <end position="427"/>
    </location>
</feature>
<name>A0ABD7DW90_9GAMM</name>
<evidence type="ECO:0000313" key="4">
    <source>
        <dbReference type="EMBL" id="QSL92766.1"/>
    </source>
</evidence>
<dbReference type="Pfam" id="PF03972">
    <property type="entry name" value="MmgE_PrpD_N"/>
    <property type="match status" value="1"/>
</dbReference>